<dbReference type="SUPFAM" id="SSF102405">
    <property type="entry name" value="MCP/YpsA-like"/>
    <property type="match status" value="1"/>
</dbReference>
<dbReference type="EMBL" id="FWYF01000004">
    <property type="protein sequence ID" value="SMD37983.1"/>
    <property type="molecule type" value="Genomic_DNA"/>
</dbReference>
<evidence type="ECO:0000259" key="2">
    <source>
        <dbReference type="Pfam" id="PF02481"/>
    </source>
</evidence>
<dbReference type="RefSeq" id="WP_084374203.1">
    <property type="nucleotide sequence ID" value="NZ_FWYF01000004.1"/>
</dbReference>
<dbReference type="InterPro" id="IPR036388">
    <property type="entry name" value="WH-like_DNA-bd_sf"/>
</dbReference>
<keyword evidence="5" id="KW-1185">Reference proteome</keyword>
<proteinExistence type="inferred from homology"/>
<dbReference type="PANTHER" id="PTHR43022:SF1">
    <property type="entry name" value="PROTEIN SMF"/>
    <property type="match status" value="1"/>
</dbReference>
<feature type="domain" description="Smf/DprA SLOG" evidence="2">
    <location>
        <begin position="82"/>
        <end position="287"/>
    </location>
</feature>
<evidence type="ECO:0000313" key="4">
    <source>
        <dbReference type="EMBL" id="SMD37983.1"/>
    </source>
</evidence>
<evidence type="ECO:0000256" key="1">
    <source>
        <dbReference type="ARBA" id="ARBA00006525"/>
    </source>
</evidence>
<gene>
    <name evidence="4" type="ORF">SAMN04488029_3574</name>
</gene>
<feature type="domain" description="DprA winged helix" evidence="3">
    <location>
        <begin position="313"/>
        <end position="363"/>
    </location>
</feature>
<accession>A0A1W2GMU6</accession>
<reference evidence="4 5" key="1">
    <citation type="submission" date="2017-04" db="EMBL/GenBank/DDBJ databases">
        <authorList>
            <person name="Afonso C.L."/>
            <person name="Miller P.J."/>
            <person name="Scott M.A."/>
            <person name="Spackman E."/>
            <person name="Goraichik I."/>
            <person name="Dimitrov K.M."/>
            <person name="Suarez D.L."/>
            <person name="Swayne D.E."/>
        </authorList>
    </citation>
    <scope>NUCLEOTIDE SEQUENCE [LARGE SCALE GENOMIC DNA]</scope>
    <source>
        <strain evidence="4 5">DSM 26133</strain>
    </source>
</reference>
<dbReference type="Proteomes" id="UP000192472">
    <property type="component" value="Unassembled WGS sequence"/>
</dbReference>
<dbReference type="AlphaFoldDB" id="A0A1W2GMU6"/>
<evidence type="ECO:0000313" key="5">
    <source>
        <dbReference type="Proteomes" id="UP000192472"/>
    </source>
</evidence>
<dbReference type="Gene3D" id="1.10.10.10">
    <property type="entry name" value="Winged helix-like DNA-binding domain superfamily/Winged helix DNA-binding domain"/>
    <property type="match status" value="1"/>
</dbReference>
<dbReference type="InterPro" id="IPR003488">
    <property type="entry name" value="DprA"/>
</dbReference>
<organism evidence="4 5">
    <name type="scientific">Reichenbachiella faecimaris</name>
    <dbReference type="NCBI Taxonomy" id="692418"/>
    <lineage>
        <taxon>Bacteria</taxon>
        <taxon>Pseudomonadati</taxon>
        <taxon>Bacteroidota</taxon>
        <taxon>Cytophagia</taxon>
        <taxon>Cytophagales</taxon>
        <taxon>Reichenbachiellaceae</taxon>
        <taxon>Reichenbachiella</taxon>
    </lineage>
</organism>
<dbReference type="NCBIfam" id="TIGR00732">
    <property type="entry name" value="dprA"/>
    <property type="match status" value="1"/>
</dbReference>
<dbReference type="Pfam" id="PF02481">
    <property type="entry name" value="DNA_processg_A"/>
    <property type="match status" value="1"/>
</dbReference>
<sequence>MNEDENSYVLALKLTPGIGDVLAKQLISYCGSASAIFKEKKGALLKIPNIGDKTIKALTSASFIKQAEDSILNCERQNVSVVPYFHPDFPERLKTVNDAPLLIYTKGKSSFLNTKMVGIVGTRNATNYGKQITEKIVEELVAHDAIVVSGLAYGIDITAHRAALKNNLSTVAVLAGGLDKIYPAVHKKSALEMLENGGGWISEYPPGTKPEAHNFPSRNRIIAGMSEALIVVEAAQKGGALITANIAYSYNREVFAVPGDLEHQYSEGCNALIRAQKANIYTGVKDLEYLLGWKKGEVKSKKQVIDLSTYGEPEQKIMAMLDEFKAGLHLDELSWKTQISVHEAVSYLLTLEFDGLIKSLPGKRYMKV</sequence>
<dbReference type="STRING" id="692418.SAMN04488029_3574"/>
<dbReference type="Pfam" id="PF17782">
    <property type="entry name" value="WHD_DprA"/>
    <property type="match status" value="1"/>
</dbReference>
<dbReference type="InterPro" id="IPR057666">
    <property type="entry name" value="DrpA_SLOG"/>
</dbReference>
<comment type="similarity">
    <text evidence="1">Belongs to the DprA/Smf family.</text>
</comment>
<dbReference type="OrthoDB" id="9785707at2"/>
<name>A0A1W2GMU6_REIFA</name>
<dbReference type="PANTHER" id="PTHR43022">
    <property type="entry name" value="PROTEIN SMF"/>
    <property type="match status" value="1"/>
</dbReference>
<dbReference type="SUPFAM" id="SSF47781">
    <property type="entry name" value="RuvA domain 2-like"/>
    <property type="match status" value="1"/>
</dbReference>
<protein>
    <submittedName>
        <fullName evidence="4">DNA processing protein</fullName>
    </submittedName>
</protein>
<evidence type="ECO:0000259" key="3">
    <source>
        <dbReference type="Pfam" id="PF17782"/>
    </source>
</evidence>
<dbReference type="GO" id="GO:0009294">
    <property type="term" value="P:DNA-mediated transformation"/>
    <property type="evidence" value="ECO:0007669"/>
    <property type="project" value="InterPro"/>
</dbReference>
<dbReference type="InterPro" id="IPR010994">
    <property type="entry name" value="RuvA_2-like"/>
</dbReference>
<dbReference type="Gene3D" id="3.40.50.450">
    <property type="match status" value="1"/>
</dbReference>
<dbReference type="InterPro" id="IPR041614">
    <property type="entry name" value="DprA_WH"/>
</dbReference>